<sequence length="300" mass="34163">MRFFRNKRLFIFLIGFILLVVLVGYTFKDRIKVTFAEEFINDAIGWVQYVIHTPVNFTTDVFTNIKDFRNTYEENQVLKEQLSQYRSLIYEVQEVNKENEELRDVLDLMESDSIRSHEAIQAIVIARSPERWLEQVTINKGKNHGVKANMLVMTADGMIGKVQSANEHTARVKLLTGFDQFNRISAMVSRDKGRNIFGMIEGFDEETNSLLFRIIEESEQDIAEDDLVVSSGMGGVFPAGVPIGTVKEVTSDQYGLTQIALVEPSSDMYDINHVIVLDRAVDQVDESSEADDGEEEDNEE</sequence>
<dbReference type="GO" id="GO:0008360">
    <property type="term" value="P:regulation of cell shape"/>
    <property type="evidence" value="ECO:0007669"/>
    <property type="project" value="UniProtKB-KW"/>
</dbReference>
<dbReference type="EMBL" id="BMOS01000007">
    <property type="protein sequence ID" value="GGN55379.1"/>
    <property type="molecule type" value="Genomic_DNA"/>
</dbReference>
<evidence type="ECO:0000313" key="9">
    <source>
        <dbReference type="Proteomes" id="UP000624041"/>
    </source>
</evidence>
<reference evidence="8" key="1">
    <citation type="journal article" date="2014" name="Int. J. Syst. Evol. Microbiol.">
        <title>Complete genome sequence of Corynebacterium casei LMG S-19264T (=DSM 44701T), isolated from a smear-ripened cheese.</title>
        <authorList>
            <consortium name="US DOE Joint Genome Institute (JGI-PGF)"/>
            <person name="Walter F."/>
            <person name="Albersmeier A."/>
            <person name="Kalinowski J."/>
            <person name="Ruckert C."/>
        </authorList>
    </citation>
    <scope>NUCLEOTIDE SEQUENCE</scope>
    <source>
        <strain evidence="8">JCM 17251</strain>
    </source>
</reference>
<dbReference type="Pfam" id="PF04085">
    <property type="entry name" value="MreC"/>
    <property type="match status" value="1"/>
</dbReference>
<dbReference type="PANTHER" id="PTHR34138:SF1">
    <property type="entry name" value="CELL SHAPE-DETERMINING PROTEIN MREC"/>
    <property type="match status" value="1"/>
</dbReference>
<evidence type="ECO:0000256" key="3">
    <source>
        <dbReference type="ARBA" id="ARBA00022960"/>
    </source>
</evidence>
<proteinExistence type="inferred from homology"/>
<dbReference type="InterPro" id="IPR055342">
    <property type="entry name" value="MreC_beta-barrel_core"/>
</dbReference>
<protein>
    <recommendedName>
        <fullName evidence="2 5">Cell shape-determining protein MreC</fullName>
    </recommendedName>
    <alternativeName>
        <fullName evidence="4 5">Cell shape protein MreC</fullName>
    </alternativeName>
</protein>
<keyword evidence="6" id="KW-0175">Coiled coil</keyword>
<evidence type="ECO:0000256" key="2">
    <source>
        <dbReference type="ARBA" id="ARBA00013855"/>
    </source>
</evidence>
<dbReference type="InterPro" id="IPR007221">
    <property type="entry name" value="MreC"/>
</dbReference>
<dbReference type="GO" id="GO:0005886">
    <property type="term" value="C:plasma membrane"/>
    <property type="evidence" value="ECO:0007669"/>
    <property type="project" value="TreeGrafter"/>
</dbReference>
<dbReference type="InterPro" id="IPR042177">
    <property type="entry name" value="Cell/Rod_1"/>
</dbReference>
<comment type="function">
    <text evidence="5">Involved in formation and maintenance of cell shape.</text>
</comment>
<dbReference type="Gene3D" id="2.40.10.350">
    <property type="entry name" value="Rod shape-determining protein MreC, domain 2"/>
    <property type="match status" value="1"/>
</dbReference>
<evidence type="ECO:0000259" key="7">
    <source>
        <dbReference type="Pfam" id="PF04085"/>
    </source>
</evidence>
<gene>
    <name evidence="8" type="primary">mreC</name>
    <name evidence="8" type="ORF">GCM10007971_14090</name>
</gene>
<dbReference type="PIRSF" id="PIRSF038471">
    <property type="entry name" value="MreC"/>
    <property type="match status" value="1"/>
</dbReference>
<feature type="coiled-coil region" evidence="6">
    <location>
        <begin position="85"/>
        <end position="112"/>
    </location>
</feature>
<comment type="caution">
    <text evidence="8">The sequence shown here is derived from an EMBL/GenBank/DDBJ whole genome shotgun (WGS) entry which is preliminary data.</text>
</comment>
<dbReference type="NCBIfam" id="TIGR00219">
    <property type="entry name" value="mreC"/>
    <property type="match status" value="1"/>
</dbReference>
<name>A0A917XX10_9BACI</name>
<dbReference type="InterPro" id="IPR042175">
    <property type="entry name" value="Cell/Rod_MreC_2"/>
</dbReference>
<dbReference type="Proteomes" id="UP000624041">
    <property type="component" value="Unassembled WGS sequence"/>
</dbReference>
<dbReference type="AlphaFoldDB" id="A0A917XX10"/>
<accession>A0A917XX10</accession>
<comment type="similarity">
    <text evidence="1 5">Belongs to the MreC family.</text>
</comment>
<evidence type="ECO:0000256" key="1">
    <source>
        <dbReference type="ARBA" id="ARBA00009369"/>
    </source>
</evidence>
<feature type="domain" description="Rod shape-determining protein MreC beta-barrel core" evidence="7">
    <location>
        <begin position="124"/>
        <end position="277"/>
    </location>
</feature>
<dbReference type="RefSeq" id="WP_188856595.1">
    <property type="nucleotide sequence ID" value="NZ_BMOS01000007.1"/>
</dbReference>
<evidence type="ECO:0000256" key="6">
    <source>
        <dbReference type="SAM" id="Coils"/>
    </source>
</evidence>
<evidence type="ECO:0000256" key="4">
    <source>
        <dbReference type="ARBA" id="ARBA00032089"/>
    </source>
</evidence>
<keyword evidence="3 5" id="KW-0133">Cell shape</keyword>
<dbReference type="Gene3D" id="2.40.10.340">
    <property type="entry name" value="Rod shape-determining protein MreC, domain 1"/>
    <property type="match status" value="1"/>
</dbReference>
<evidence type="ECO:0000313" key="8">
    <source>
        <dbReference type="EMBL" id="GGN55379.1"/>
    </source>
</evidence>
<evidence type="ECO:0000256" key="5">
    <source>
        <dbReference type="PIRNR" id="PIRNR038471"/>
    </source>
</evidence>
<reference evidence="8" key="2">
    <citation type="submission" date="2020-09" db="EMBL/GenBank/DDBJ databases">
        <authorList>
            <person name="Sun Q."/>
            <person name="Ohkuma M."/>
        </authorList>
    </citation>
    <scope>NUCLEOTIDE SEQUENCE</scope>
    <source>
        <strain evidence="8">JCM 17251</strain>
    </source>
</reference>
<dbReference type="PANTHER" id="PTHR34138">
    <property type="entry name" value="CELL SHAPE-DETERMINING PROTEIN MREC"/>
    <property type="match status" value="1"/>
</dbReference>
<keyword evidence="9" id="KW-1185">Reference proteome</keyword>
<organism evidence="8 9">
    <name type="scientific">Oceanobacillus indicireducens</name>
    <dbReference type="NCBI Taxonomy" id="1004261"/>
    <lineage>
        <taxon>Bacteria</taxon>
        <taxon>Bacillati</taxon>
        <taxon>Bacillota</taxon>
        <taxon>Bacilli</taxon>
        <taxon>Bacillales</taxon>
        <taxon>Bacillaceae</taxon>
        <taxon>Oceanobacillus</taxon>
    </lineage>
</organism>